<evidence type="ECO:0000256" key="1">
    <source>
        <dbReference type="SAM" id="MobiDB-lite"/>
    </source>
</evidence>
<dbReference type="RefSeq" id="WP_020634031.1">
    <property type="nucleotide sequence ID" value="NZ_KB913032.1"/>
</dbReference>
<reference evidence="4 5" key="1">
    <citation type="submission" date="2017-07" db="EMBL/GenBank/DDBJ databases">
        <title>Amycolatopsis alba DSM 44262 Genome sequencing and assembly.</title>
        <authorList>
            <person name="Kaur N."/>
            <person name="Mayilraj S."/>
        </authorList>
    </citation>
    <scope>NUCLEOTIDE SEQUENCE [LARGE SCALE GENOMIC DNA]</scope>
    <source>
        <strain evidence="4 5">DSM 44262</strain>
    </source>
</reference>
<dbReference type="InterPro" id="IPR027417">
    <property type="entry name" value="P-loop_NTPase"/>
</dbReference>
<dbReference type="NCBIfam" id="NF040586">
    <property type="entry name" value="FxSxx_TPR"/>
    <property type="match status" value="1"/>
</dbReference>
<feature type="compositionally biased region" description="Polar residues" evidence="1">
    <location>
        <begin position="608"/>
        <end position="621"/>
    </location>
</feature>
<dbReference type="GO" id="GO:0043531">
    <property type="term" value="F:ADP binding"/>
    <property type="evidence" value="ECO:0007669"/>
    <property type="project" value="InterPro"/>
</dbReference>
<dbReference type="Pfam" id="PF13424">
    <property type="entry name" value="TPR_12"/>
    <property type="match status" value="3"/>
</dbReference>
<gene>
    <name evidence="4" type="ORF">CFP75_42405</name>
</gene>
<organism evidence="4 5">
    <name type="scientific">Amycolatopsis alba DSM 44262</name>
    <dbReference type="NCBI Taxonomy" id="1125972"/>
    <lineage>
        <taxon>Bacteria</taxon>
        <taxon>Bacillati</taxon>
        <taxon>Actinomycetota</taxon>
        <taxon>Actinomycetes</taxon>
        <taxon>Pseudonocardiales</taxon>
        <taxon>Pseudonocardiaceae</taxon>
        <taxon>Amycolatopsis</taxon>
    </lineage>
</organism>
<dbReference type="NCBIfam" id="NF041121">
    <property type="entry name" value="SAV_2336_NTERM"/>
    <property type="match status" value="1"/>
</dbReference>
<evidence type="ECO:0000313" key="4">
    <source>
        <dbReference type="EMBL" id="OXM42517.1"/>
    </source>
</evidence>
<keyword evidence="5" id="KW-1185">Reference proteome</keyword>
<dbReference type="PANTHER" id="PTHR46082:SF6">
    <property type="entry name" value="AAA+ ATPASE DOMAIN-CONTAINING PROTEIN-RELATED"/>
    <property type="match status" value="1"/>
</dbReference>
<name>A0A229R796_AMYAL</name>
<feature type="domain" description="DUF7779" evidence="3">
    <location>
        <begin position="895"/>
        <end position="980"/>
    </location>
</feature>
<dbReference type="SUPFAM" id="SSF48452">
    <property type="entry name" value="TPR-like"/>
    <property type="match status" value="3"/>
</dbReference>
<evidence type="ECO:0000313" key="5">
    <source>
        <dbReference type="Proteomes" id="UP000215563"/>
    </source>
</evidence>
<dbReference type="InterPro" id="IPR053137">
    <property type="entry name" value="NLR-like"/>
</dbReference>
<dbReference type="SUPFAM" id="SSF52540">
    <property type="entry name" value="P-loop containing nucleoside triphosphate hydrolases"/>
    <property type="match status" value="1"/>
</dbReference>
<feature type="region of interest" description="Disordered" evidence="1">
    <location>
        <begin position="569"/>
        <end position="621"/>
    </location>
</feature>
<dbReference type="Pfam" id="PF25000">
    <property type="entry name" value="DUF7779"/>
    <property type="match status" value="1"/>
</dbReference>
<sequence>MAGPGGTSDARSAPAAERRRTGLPQGSKRFEFEDLSWIEVADIVWLAAATAPRRASTDPVRVEEPEPPAEETRMRNALQDRGEIPEAPEPRHSTVRDDSTPAEGGEEDDGGVVEIEAVPGELPEPAVDGTGPGGVVVLESLAYFRALRTLKRERAARRLNNVALDEVATAVRAAETGQWWPVTRSRKERWLDLTLVLDNGPSMALWRPRVSEFVELLRQVGAFRTIQVRLLETAKDIDHEDLVLRGGTSGAPARDPDEILDSSGRRVVLLLTDGVGDAWQKKDALYPMLARWGRKMPVSIVHLLPQWLWGRCGMSPHTARLRIPKVLAPNGRWICDLADAWLEPGSKVPDHVVPVPVLELRPQALGWWARLMTGENDPAVEGTVVLATERISQSDSDDPPVTLSPVERVHRFRSVASPPALRLAQLLAAVPVRLDVAKLVGQRFVPEARLEHLLELLLSGIMYAPGPREGKSTWDTGGVFAFPQAVRELLLSGARRSETAKVVRVAATHFGGRIPLLGHLRDAIADPNNTPDPVLTLESSADVELEGALMRALSGPYLSRADRLRNAVQNPDPVVPVSESMQTSIKTASPKMPETAERPPAPTPVHQGRSTYFSESEANEPTTRIVHPAAADSSRTFPSRQPDDPPLVFGNVPPRNPNFTGRDALLEQLTKRLSSGTTAVLPSALHGLGGIGKTQMATEYIYRHLQDYDLVWWIDAAHTTQIRAGLTELAGLLGLQGASEASVAVPAVIEALRTGRPFRRWLLVFDAAESPEAVLPFFPRNGPGEILITSRNSDWAGIARPLELAVFKREESVELLGRRGPEIDPADADELAEKLGDLPLAVEQAAAWRAVTGMPVQEYLRLFDESVEEILDTATAPDNEVSVAAAWNVSFEELKTRNPAAHQILHICAFFSPEPISRDLLTGVSRVSISPELDAALRDPIKLARAIRDINRYGLAKIDHGNNTLQLHRLVQLVLRNRVMARQVHARMQHGAHQLLAALDPNDPESSRHWSRYRELLPHAYAANVLKCDDDWPRQLYINLMRYLFEYGDHEEAARLGLEAREQLTKRLGPTHPQTVEVSSRLGLYLWAIGRYSEAAELNQRTLALRLQISGEENEETFALQRNITIDLRAQGDFAAATKLSEEIFHKARRMFDEDDPETLNAAYQHAISLRLAGAYREAAELDQDTLRRRIEVLGRDHVRTFSVNSALNVDRREAGEYGQARVQQERLTENFCARFGADQLDAAGNKFILSICRRKDGDHPGALSLSTEALKRFRLAYGDDHATTMACALAHSIDLRHSGDLAEARKLGEETFERYRGALGEHHPHTLAARADLAVTLRLMGDPAASRVLDERALEHFRATIGPDHPYAVVATINLASDLAALGEFERAIELGRDAVERGKQVLGEDHPTVLAAAFNLGLDLAALGRDEESAPFRDPILVKYRKVLGEAHPGTQAAGRGARADCDIDPMLM</sequence>
<dbReference type="Pfam" id="PF13374">
    <property type="entry name" value="TPR_10"/>
    <property type="match status" value="1"/>
</dbReference>
<dbReference type="OrthoDB" id="580767at2"/>
<dbReference type="InterPro" id="IPR011990">
    <property type="entry name" value="TPR-like_helical_dom_sf"/>
</dbReference>
<dbReference type="InterPro" id="IPR056681">
    <property type="entry name" value="DUF7779"/>
</dbReference>
<dbReference type="InterPro" id="IPR002182">
    <property type="entry name" value="NB-ARC"/>
</dbReference>
<dbReference type="Proteomes" id="UP000215563">
    <property type="component" value="Unassembled WGS sequence"/>
</dbReference>
<dbReference type="Gene3D" id="3.40.50.300">
    <property type="entry name" value="P-loop containing nucleotide triphosphate hydrolases"/>
    <property type="match status" value="1"/>
</dbReference>
<feature type="region of interest" description="Disordered" evidence="1">
    <location>
        <begin position="50"/>
        <end position="110"/>
    </location>
</feature>
<feature type="domain" description="NB-ARC" evidence="2">
    <location>
        <begin position="664"/>
        <end position="817"/>
    </location>
</feature>
<protein>
    <submittedName>
        <fullName evidence="4">Tetratricopeptide repeat protein</fullName>
    </submittedName>
</protein>
<proteinExistence type="predicted"/>
<feature type="compositionally biased region" description="Basic and acidic residues" evidence="1">
    <location>
        <begin position="60"/>
        <end position="99"/>
    </location>
</feature>
<dbReference type="EMBL" id="NMQU01000194">
    <property type="protein sequence ID" value="OXM42517.1"/>
    <property type="molecule type" value="Genomic_DNA"/>
</dbReference>
<accession>A0A229R796</accession>
<dbReference type="PANTHER" id="PTHR46082">
    <property type="entry name" value="ATP/GTP-BINDING PROTEIN-RELATED"/>
    <property type="match status" value="1"/>
</dbReference>
<feature type="region of interest" description="Disordered" evidence="1">
    <location>
        <begin position="1"/>
        <end position="32"/>
    </location>
</feature>
<evidence type="ECO:0000259" key="3">
    <source>
        <dbReference type="Pfam" id="PF25000"/>
    </source>
</evidence>
<comment type="caution">
    <text evidence="4">The sequence shown here is derived from an EMBL/GenBank/DDBJ whole genome shotgun (WGS) entry which is preliminary data.</text>
</comment>
<dbReference type="Gene3D" id="1.25.40.10">
    <property type="entry name" value="Tetratricopeptide repeat domain"/>
    <property type="match status" value="2"/>
</dbReference>
<dbReference type="Pfam" id="PF00931">
    <property type="entry name" value="NB-ARC"/>
    <property type="match status" value="1"/>
</dbReference>
<evidence type="ECO:0000259" key="2">
    <source>
        <dbReference type="Pfam" id="PF00931"/>
    </source>
</evidence>
<dbReference type="InterPro" id="IPR047738">
    <property type="entry name" value="SAV_2336-like_N"/>
</dbReference>